<keyword evidence="6" id="KW-1185">Reference proteome</keyword>
<evidence type="ECO:0000256" key="4">
    <source>
        <dbReference type="SAM" id="Phobius"/>
    </source>
</evidence>
<keyword evidence="4" id="KW-0472">Membrane</keyword>
<evidence type="ECO:0000256" key="3">
    <source>
        <dbReference type="SAM" id="MobiDB-lite"/>
    </source>
</evidence>
<dbReference type="InterPro" id="IPR006970">
    <property type="entry name" value="PT"/>
</dbReference>
<keyword evidence="2" id="KW-0677">Repeat</keyword>
<feature type="region of interest" description="Disordered" evidence="3">
    <location>
        <begin position="47"/>
        <end position="66"/>
    </location>
</feature>
<dbReference type="Pfam" id="PF04886">
    <property type="entry name" value="PT"/>
    <property type="match status" value="1"/>
</dbReference>
<feature type="compositionally biased region" description="Basic residues" evidence="3">
    <location>
        <begin position="104"/>
        <end position="122"/>
    </location>
</feature>
<evidence type="ECO:0008006" key="7">
    <source>
        <dbReference type="Google" id="ProtNLM"/>
    </source>
</evidence>
<evidence type="ECO:0000313" key="6">
    <source>
        <dbReference type="Proteomes" id="UP000680866"/>
    </source>
</evidence>
<feature type="region of interest" description="Disordered" evidence="3">
    <location>
        <begin position="100"/>
        <end position="152"/>
    </location>
</feature>
<evidence type="ECO:0000256" key="1">
    <source>
        <dbReference type="ARBA" id="ARBA00022729"/>
    </source>
</evidence>
<evidence type="ECO:0000313" key="5">
    <source>
        <dbReference type="EMBL" id="BCJ67188.1"/>
    </source>
</evidence>
<name>A0A810N615_9ACTN</name>
<evidence type="ECO:0000256" key="2">
    <source>
        <dbReference type="ARBA" id="ARBA00022737"/>
    </source>
</evidence>
<sequence>MQAVGGGENSTTGGEDRERCRPDRKDYSLSVKHDKGEEYAVLRIRNESSKGEEYVLSSDRDKDKKIKGYVKAHDDDYQRVKWEPGTTWTLYIAGFRYSETLGHKPTHKPTHRPTHKPTHKPTHSPTHTPTHKPTHKPTATPTKKDELPVTGASTSTAAGVGLALVGAGAVALLVGRLRRRVE</sequence>
<keyword evidence="4" id="KW-0812">Transmembrane</keyword>
<feature type="transmembrane region" description="Helical" evidence="4">
    <location>
        <begin position="157"/>
        <end position="175"/>
    </location>
</feature>
<feature type="compositionally biased region" description="Basic and acidic residues" evidence="3">
    <location>
        <begin position="14"/>
        <end position="35"/>
    </location>
</feature>
<keyword evidence="1" id="KW-0732">Signal</keyword>
<gene>
    <name evidence="5" type="ORF">Prubr_42090</name>
</gene>
<proteinExistence type="predicted"/>
<dbReference type="AlphaFoldDB" id="A0A810N615"/>
<accession>A0A810N615</accession>
<organism evidence="5 6">
    <name type="scientific">Polymorphospora rubra</name>
    <dbReference type="NCBI Taxonomy" id="338584"/>
    <lineage>
        <taxon>Bacteria</taxon>
        <taxon>Bacillati</taxon>
        <taxon>Actinomycetota</taxon>
        <taxon>Actinomycetes</taxon>
        <taxon>Micromonosporales</taxon>
        <taxon>Micromonosporaceae</taxon>
        <taxon>Polymorphospora</taxon>
    </lineage>
</organism>
<reference evidence="5" key="1">
    <citation type="submission" date="2020-08" db="EMBL/GenBank/DDBJ databases">
        <title>Whole genome shotgun sequence of Polymorphospora rubra NBRC 101157.</title>
        <authorList>
            <person name="Komaki H."/>
            <person name="Tamura T."/>
        </authorList>
    </citation>
    <scope>NUCLEOTIDE SEQUENCE</scope>
    <source>
        <strain evidence="5">NBRC 101157</strain>
    </source>
</reference>
<dbReference type="NCBIfam" id="TIGR01167">
    <property type="entry name" value="LPXTG_anchor"/>
    <property type="match status" value="1"/>
</dbReference>
<keyword evidence="4" id="KW-1133">Transmembrane helix</keyword>
<feature type="region of interest" description="Disordered" evidence="3">
    <location>
        <begin position="1"/>
        <end position="35"/>
    </location>
</feature>
<dbReference type="KEGG" id="pry:Prubr_42090"/>
<dbReference type="EMBL" id="AP023359">
    <property type="protein sequence ID" value="BCJ67188.1"/>
    <property type="molecule type" value="Genomic_DNA"/>
</dbReference>
<dbReference type="Proteomes" id="UP000680866">
    <property type="component" value="Chromosome"/>
</dbReference>
<protein>
    <recommendedName>
        <fullName evidence="7">Gram-positive cocci surface proteins LPxTG domain-containing protein</fullName>
    </recommendedName>
</protein>